<sequence>MHENVFEACAFGSDPQGLKSFPGLKRKLPEDMQMDDIVSLSVPRTGAMELSPVTSDKKNENENEEESSELGSCSCVDEPSTSTIISSCDSESESSDPCSNPDSTSIGSPSLTHKLTTTTRPSPLSPPSISSSSSTSPPPTPPSFLRSSTGITNRQTGHQIAQSVPNSVTPTLGIASIEALDAGKGPDFSDKSRRRESRTCPSKTTTVRAAWSRTTIWLRLDPVVVRARPRRKGRSIERVRGGGGGEGEGEESESDMVV</sequence>
<evidence type="ECO:0000256" key="1">
    <source>
        <dbReference type="SAM" id="MobiDB-lite"/>
    </source>
</evidence>
<feature type="compositionally biased region" description="Low complexity" evidence="1">
    <location>
        <begin position="79"/>
        <end position="99"/>
    </location>
</feature>
<reference evidence="2" key="1">
    <citation type="submission" date="2023-03" db="UniProtKB">
        <authorList>
            <consortium name="EnsemblPlants"/>
        </authorList>
    </citation>
    <scope>IDENTIFICATION</scope>
</reference>
<feature type="compositionally biased region" description="Polar residues" evidence="1">
    <location>
        <begin position="150"/>
        <end position="167"/>
    </location>
</feature>
<organism evidence="2">
    <name type="scientific">Cucumis melo</name>
    <name type="common">Muskmelon</name>
    <dbReference type="NCBI Taxonomy" id="3656"/>
    <lineage>
        <taxon>Eukaryota</taxon>
        <taxon>Viridiplantae</taxon>
        <taxon>Streptophyta</taxon>
        <taxon>Embryophyta</taxon>
        <taxon>Tracheophyta</taxon>
        <taxon>Spermatophyta</taxon>
        <taxon>Magnoliopsida</taxon>
        <taxon>eudicotyledons</taxon>
        <taxon>Gunneridae</taxon>
        <taxon>Pentapetalae</taxon>
        <taxon>rosids</taxon>
        <taxon>fabids</taxon>
        <taxon>Cucurbitales</taxon>
        <taxon>Cucurbitaceae</taxon>
        <taxon>Benincaseae</taxon>
        <taxon>Cucumis</taxon>
    </lineage>
</organism>
<dbReference type="Gramene" id="MELO3C033608.2.1">
    <property type="protein sequence ID" value="MELO3C033608.2.1"/>
    <property type="gene ID" value="MELO3C033608.2"/>
</dbReference>
<dbReference type="AlphaFoldDB" id="A0A9I9EGX4"/>
<feature type="compositionally biased region" description="Low complexity" evidence="1">
    <location>
        <begin position="116"/>
        <end position="135"/>
    </location>
</feature>
<name>A0A9I9EGX4_CUCME</name>
<protein>
    <submittedName>
        <fullName evidence="2">Uncharacterized protein</fullName>
    </submittedName>
</protein>
<accession>A0A9I9EGX4</accession>
<feature type="compositionally biased region" description="Acidic residues" evidence="1">
    <location>
        <begin position="247"/>
        <end position="258"/>
    </location>
</feature>
<proteinExistence type="predicted"/>
<feature type="region of interest" description="Disordered" evidence="1">
    <location>
        <begin position="41"/>
        <end position="167"/>
    </location>
</feature>
<evidence type="ECO:0000313" key="2">
    <source>
        <dbReference type="EnsemblPlants" id="MELO3C033608.2.1"/>
    </source>
</evidence>
<feature type="region of interest" description="Disordered" evidence="1">
    <location>
        <begin position="179"/>
        <end position="206"/>
    </location>
</feature>
<feature type="compositionally biased region" description="Polar residues" evidence="1">
    <location>
        <begin position="100"/>
        <end position="115"/>
    </location>
</feature>
<feature type="region of interest" description="Disordered" evidence="1">
    <location>
        <begin position="227"/>
        <end position="258"/>
    </location>
</feature>
<dbReference type="EnsemblPlants" id="MELO3C033608.2.1">
    <property type="protein sequence ID" value="MELO3C033608.2.1"/>
    <property type="gene ID" value="MELO3C033608.2"/>
</dbReference>